<dbReference type="GO" id="GO:0008270">
    <property type="term" value="F:zinc ion binding"/>
    <property type="evidence" value="ECO:0007669"/>
    <property type="project" value="UniProtKB-KW"/>
</dbReference>
<keyword evidence="8" id="KW-1185">Reference proteome</keyword>
<dbReference type="GO" id="GO:0005634">
    <property type="term" value="C:nucleus"/>
    <property type="evidence" value="ECO:0007669"/>
    <property type="project" value="TreeGrafter"/>
</dbReference>
<feature type="compositionally biased region" description="Low complexity" evidence="5">
    <location>
        <begin position="577"/>
        <end position="591"/>
    </location>
</feature>
<feature type="region of interest" description="Disordered" evidence="5">
    <location>
        <begin position="345"/>
        <end position="416"/>
    </location>
</feature>
<feature type="domain" description="C2H2-type" evidence="6">
    <location>
        <begin position="417"/>
        <end position="440"/>
    </location>
</feature>
<feature type="region of interest" description="Disordered" evidence="5">
    <location>
        <begin position="671"/>
        <end position="694"/>
    </location>
</feature>
<dbReference type="EMBL" id="JAACJO010000023">
    <property type="protein sequence ID" value="KAF5347745.1"/>
    <property type="molecule type" value="Genomic_DNA"/>
</dbReference>
<evidence type="ECO:0000313" key="7">
    <source>
        <dbReference type="EMBL" id="KAF5347745.1"/>
    </source>
</evidence>
<comment type="caution">
    <text evidence="7">The sequence shown here is derived from an EMBL/GenBank/DDBJ whole genome shotgun (WGS) entry which is preliminary data.</text>
</comment>
<feature type="compositionally biased region" description="Polar residues" evidence="5">
    <location>
        <begin position="400"/>
        <end position="411"/>
    </location>
</feature>
<evidence type="ECO:0000256" key="3">
    <source>
        <dbReference type="ARBA" id="ARBA00022771"/>
    </source>
</evidence>
<evidence type="ECO:0000256" key="4">
    <source>
        <dbReference type="ARBA" id="ARBA00022833"/>
    </source>
</evidence>
<keyword evidence="2" id="KW-0677">Repeat</keyword>
<dbReference type="InterPro" id="IPR013087">
    <property type="entry name" value="Znf_C2H2_type"/>
</dbReference>
<feature type="domain" description="C2H2-type" evidence="6">
    <location>
        <begin position="523"/>
        <end position="550"/>
    </location>
</feature>
<feature type="compositionally biased region" description="Low complexity" evidence="5">
    <location>
        <begin position="671"/>
        <end position="684"/>
    </location>
</feature>
<dbReference type="InterPro" id="IPR051580">
    <property type="entry name" value="ZnF-Chromatin_assoc"/>
</dbReference>
<evidence type="ECO:0000259" key="6">
    <source>
        <dbReference type="SMART" id="SM00355"/>
    </source>
</evidence>
<keyword evidence="1" id="KW-0479">Metal-binding</keyword>
<feature type="region of interest" description="Disordered" evidence="5">
    <location>
        <begin position="568"/>
        <end position="596"/>
    </location>
</feature>
<reference evidence="7 8" key="1">
    <citation type="journal article" date="2020" name="ISME J.">
        <title>Uncovering the hidden diversity of litter-decomposition mechanisms in mushroom-forming fungi.</title>
        <authorList>
            <person name="Floudas D."/>
            <person name="Bentzer J."/>
            <person name="Ahren D."/>
            <person name="Johansson T."/>
            <person name="Persson P."/>
            <person name="Tunlid A."/>
        </authorList>
    </citation>
    <scope>NUCLEOTIDE SEQUENCE [LARGE SCALE GENOMIC DNA]</scope>
    <source>
        <strain evidence="7 8">CBS 146.42</strain>
    </source>
</reference>
<dbReference type="PANTHER" id="PTHR23057:SF0">
    <property type="entry name" value="JUXTAPOSED WITH ANOTHER ZINC FINGER PROTEIN 1"/>
    <property type="match status" value="1"/>
</dbReference>
<organism evidence="7 8">
    <name type="scientific">Leucocoprinus leucothites</name>
    <dbReference type="NCBI Taxonomy" id="201217"/>
    <lineage>
        <taxon>Eukaryota</taxon>
        <taxon>Fungi</taxon>
        <taxon>Dikarya</taxon>
        <taxon>Basidiomycota</taxon>
        <taxon>Agaricomycotina</taxon>
        <taxon>Agaricomycetes</taxon>
        <taxon>Agaricomycetidae</taxon>
        <taxon>Agaricales</taxon>
        <taxon>Agaricineae</taxon>
        <taxon>Agaricaceae</taxon>
        <taxon>Leucocoprinus</taxon>
    </lineage>
</organism>
<dbReference type="SMART" id="SM00355">
    <property type="entry name" value="ZnF_C2H2"/>
    <property type="match status" value="3"/>
</dbReference>
<feature type="compositionally biased region" description="Low complexity" evidence="5">
    <location>
        <begin position="345"/>
        <end position="356"/>
    </location>
</feature>
<name>A0A8H5CTT8_9AGAR</name>
<feature type="region of interest" description="Disordered" evidence="5">
    <location>
        <begin position="714"/>
        <end position="742"/>
    </location>
</feature>
<protein>
    <recommendedName>
        <fullName evidence="6">C2H2-type domain-containing protein</fullName>
    </recommendedName>
</protein>
<dbReference type="Proteomes" id="UP000559027">
    <property type="component" value="Unassembled WGS sequence"/>
</dbReference>
<accession>A0A8H5CTT8</accession>
<feature type="compositionally biased region" description="Low complexity" evidence="5">
    <location>
        <begin position="365"/>
        <end position="399"/>
    </location>
</feature>
<sequence>MADGSYTSSSGPFNPASYTRHFLGSPISWRASSFNAGSFTQRTAEQSFQGSIDANEMRYGRTPSSVAENRDSLLNALNLFDREGNSYVRLIPLFFFCSRAVLQCRNYTCCGLHLNDLHALLEHFEAVHIVLVNGDVQNPQMQIPFNPIANPVPASLPSESPAAFDPDDMELELDLDNTTACLAPPVTTAHSSPSSGAPSPPDTPISTPLSAWPSPHAFRSHHITPASSQPPSPRSKTAAPTRASSPVSASALRPNLSLNLGGASAFSRAHAPSPHILSNPEDAFNSYARFSQDYSSDLPGAQFNAAPADEASMVTNPPQNINWQQKGVQHQSGCVPPALLFSSSTTATPVSTPGGSRVPSPSGYAQAVAQAHAQQARQAQSSASMPTTPISSTPSRAPSLSRTSSNASPSLLLSKPFKCPKPNCNKSYKQANGLKYHMTHGSCNFAPPKDLEHVKDLLERKKRERERERERDLSLGRLVSSALTTPTTSGPATPTTELAAEYGITEMDLREVEREAERRLRPFACGVGDCQRRYKNMNGLRYHYQHSGEHGAQGLALLASGQHECLQGAKRGHHNSHNSQQQSQAHQPQNQYATVEDREGKKRLVIRPMVPQPQSHGQQVQVQEQRNNTKVGNGASVMVPVTVCDQQAQQQSPVPQQNTTQIHVTPIVVSPSVSQQGQQQQQQSTAVYAGQYSPSSQQPNPYAYACYTPPAASNNSVSQVSPSVHSNNSPVRQNPTPVASPTATNGYQQQAGYFGGASTAYLGMTGMSLGLGLTHGGASSLMGIQGGGYSQPTQAQLAAFHQQLKEQYRDYANQVQHQQQAQETKEGATT</sequence>
<evidence type="ECO:0000256" key="2">
    <source>
        <dbReference type="ARBA" id="ARBA00022737"/>
    </source>
</evidence>
<evidence type="ECO:0000256" key="5">
    <source>
        <dbReference type="SAM" id="MobiDB-lite"/>
    </source>
</evidence>
<evidence type="ECO:0000313" key="8">
    <source>
        <dbReference type="Proteomes" id="UP000559027"/>
    </source>
</evidence>
<dbReference type="AlphaFoldDB" id="A0A8H5CTT8"/>
<proteinExistence type="predicted"/>
<dbReference type="PANTHER" id="PTHR23057">
    <property type="entry name" value="JUXTAPOSED WITH ANOTHER ZINC FINGER PROTEIN 1"/>
    <property type="match status" value="1"/>
</dbReference>
<keyword evidence="4" id="KW-0862">Zinc</keyword>
<dbReference type="OrthoDB" id="3269380at2759"/>
<feature type="compositionally biased region" description="Polar residues" evidence="5">
    <location>
        <begin position="732"/>
        <end position="742"/>
    </location>
</feature>
<feature type="compositionally biased region" description="Low complexity" evidence="5">
    <location>
        <begin position="714"/>
        <end position="731"/>
    </location>
</feature>
<gene>
    <name evidence="7" type="ORF">D9756_010260</name>
</gene>
<feature type="domain" description="C2H2-type" evidence="6">
    <location>
        <begin position="102"/>
        <end position="128"/>
    </location>
</feature>
<dbReference type="Gene3D" id="3.30.160.60">
    <property type="entry name" value="Classic Zinc Finger"/>
    <property type="match status" value="1"/>
</dbReference>
<evidence type="ECO:0000256" key="1">
    <source>
        <dbReference type="ARBA" id="ARBA00022723"/>
    </source>
</evidence>
<keyword evidence="3" id="KW-0863">Zinc-finger</keyword>
<feature type="region of interest" description="Disordered" evidence="5">
    <location>
        <begin position="183"/>
        <end position="250"/>
    </location>
</feature>